<dbReference type="Proteomes" id="UP001162992">
    <property type="component" value="Chromosome 18"/>
</dbReference>
<name>A0ACC2AY02_DIPCM</name>
<evidence type="ECO:0000313" key="2">
    <source>
        <dbReference type="Proteomes" id="UP001162992"/>
    </source>
</evidence>
<gene>
    <name evidence="1" type="ORF">O6H91_18G008300</name>
</gene>
<proteinExistence type="predicted"/>
<dbReference type="EMBL" id="CM055109">
    <property type="protein sequence ID" value="KAJ7522368.1"/>
    <property type="molecule type" value="Genomic_DNA"/>
</dbReference>
<evidence type="ECO:0000313" key="1">
    <source>
        <dbReference type="EMBL" id="KAJ7522368.1"/>
    </source>
</evidence>
<comment type="caution">
    <text evidence="1">The sequence shown here is derived from an EMBL/GenBank/DDBJ whole genome shotgun (WGS) entry which is preliminary data.</text>
</comment>
<reference evidence="2" key="1">
    <citation type="journal article" date="2024" name="Proc. Natl. Acad. Sci. U.S.A.">
        <title>Extraordinary preservation of gene collinearity over three hundred million years revealed in homosporous lycophytes.</title>
        <authorList>
            <person name="Li C."/>
            <person name="Wickell D."/>
            <person name="Kuo L.Y."/>
            <person name="Chen X."/>
            <person name="Nie B."/>
            <person name="Liao X."/>
            <person name="Peng D."/>
            <person name="Ji J."/>
            <person name="Jenkins J."/>
            <person name="Williams M."/>
            <person name="Shu S."/>
            <person name="Plott C."/>
            <person name="Barry K."/>
            <person name="Rajasekar S."/>
            <person name="Grimwood J."/>
            <person name="Han X."/>
            <person name="Sun S."/>
            <person name="Hou Z."/>
            <person name="He W."/>
            <person name="Dai G."/>
            <person name="Sun C."/>
            <person name="Schmutz J."/>
            <person name="Leebens-Mack J.H."/>
            <person name="Li F.W."/>
            <person name="Wang L."/>
        </authorList>
    </citation>
    <scope>NUCLEOTIDE SEQUENCE [LARGE SCALE GENOMIC DNA]</scope>
    <source>
        <strain evidence="2">cv. PW_Plant_1</strain>
    </source>
</reference>
<sequence length="331" mass="35647">MRVERERERERERHTHTMMFFRLVEALGASNGGAAARASLLAAARSALEAHWQQLSSSSKGRRRRLSFHSSAGPIVDHPQGKPGVVRGSLQLGGSLALAAESKFHHFLFSITALLNQSFQEPTLQSKRFKIKHECLLLSSSKVCEAYAVGGCSLFFSTPTLWFATSPFLEKQGDSNGIKASVSDVGQGGSHNFYDGGTKNGRFWTNVILGLNVLIFVAQSASQGRLLLLGAKVNSLIEKGQMWRLITPALLHANLGHLLVNSYSLNAIGPTVETLGGPKRFLAVYAASAVASSTLSYFLCKAPSVGASGAIFGLVSTFIVGPRELKQGIIY</sequence>
<organism evidence="1 2">
    <name type="scientific">Diphasiastrum complanatum</name>
    <name type="common">Issler's clubmoss</name>
    <name type="synonym">Lycopodium complanatum</name>
    <dbReference type="NCBI Taxonomy" id="34168"/>
    <lineage>
        <taxon>Eukaryota</taxon>
        <taxon>Viridiplantae</taxon>
        <taxon>Streptophyta</taxon>
        <taxon>Embryophyta</taxon>
        <taxon>Tracheophyta</taxon>
        <taxon>Lycopodiopsida</taxon>
        <taxon>Lycopodiales</taxon>
        <taxon>Lycopodiaceae</taxon>
        <taxon>Lycopodioideae</taxon>
        <taxon>Diphasiastrum</taxon>
    </lineage>
</organism>
<keyword evidence="2" id="KW-1185">Reference proteome</keyword>
<accession>A0ACC2AY02</accession>
<protein>
    <submittedName>
        <fullName evidence="1">Uncharacterized protein</fullName>
    </submittedName>
</protein>